<feature type="binding site" evidence="9">
    <location>
        <begin position="95"/>
        <end position="96"/>
    </location>
    <ligand>
        <name>substrate</name>
    </ligand>
</feature>
<evidence type="ECO:0000313" key="12">
    <source>
        <dbReference type="Proteomes" id="UP000095200"/>
    </source>
</evidence>
<dbReference type="OrthoDB" id="9810929at2"/>
<dbReference type="InterPro" id="IPR046348">
    <property type="entry name" value="SIS_dom_sf"/>
</dbReference>
<dbReference type="EMBL" id="BDFE01000017">
    <property type="protein sequence ID" value="GAU09182.1"/>
    <property type="molecule type" value="Genomic_DNA"/>
</dbReference>
<comment type="pathway">
    <text evidence="9">Carbohydrate biosynthesis; D-glycero-D-manno-heptose 7-phosphate biosynthesis; D-glycero-alpha-D-manno-heptose 7-phosphate and D-glycero-beta-D-manno-heptose 7-phosphate from sedoheptulose 7-phosphate: step 1/1.</text>
</comment>
<feature type="binding site" evidence="9">
    <location>
        <position position="173"/>
    </location>
    <ligand>
        <name>Zn(2+)</name>
        <dbReference type="ChEBI" id="CHEBI:29105"/>
    </ligand>
</feature>
<keyword evidence="8 9" id="KW-0119">Carbohydrate metabolism</keyword>
<dbReference type="Proteomes" id="UP000095200">
    <property type="component" value="Unassembled WGS sequence"/>
</dbReference>
<feature type="binding site" evidence="9">
    <location>
        <position position="173"/>
    </location>
    <ligand>
        <name>substrate</name>
    </ligand>
</feature>
<dbReference type="InterPro" id="IPR001347">
    <property type="entry name" value="SIS_dom"/>
</dbReference>
<feature type="binding site" evidence="9">
    <location>
        <begin position="121"/>
        <end position="123"/>
    </location>
    <ligand>
        <name>substrate</name>
    </ligand>
</feature>
<dbReference type="AlphaFoldDB" id="A0A194AGI2"/>
<dbReference type="Gene3D" id="3.40.50.10490">
    <property type="entry name" value="Glucose-6-phosphate isomerase like protein, domain 1"/>
    <property type="match status" value="1"/>
</dbReference>
<evidence type="ECO:0000256" key="6">
    <source>
        <dbReference type="ARBA" id="ARBA00022833"/>
    </source>
</evidence>
<evidence type="ECO:0000259" key="10">
    <source>
        <dbReference type="PROSITE" id="PS51464"/>
    </source>
</evidence>
<dbReference type="EC" id="5.3.1.28" evidence="9"/>
<evidence type="ECO:0000256" key="1">
    <source>
        <dbReference type="ARBA" id="ARBA00000348"/>
    </source>
</evidence>
<dbReference type="RefSeq" id="WP_069859456.1">
    <property type="nucleotide sequence ID" value="NZ_BDFE01000017.1"/>
</dbReference>
<comment type="miscellaneous">
    <text evidence="9">The reaction produces a racemic mixture of D-glycero-alpha-D-manno-heptose 7-phosphate and D-glycero-beta-D-manno-heptose 7-phosphate.</text>
</comment>
<dbReference type="GO" id="GO:0008968">
    <property type="term" value="F:D-sedoheptulose 7-phosphate isomerase activity"/>
    <property type="evidence" value="ECO:0007669"/>
    <property type="project" value="UniProtKB-UniRule"/>
</dbReference>
<dbReference type="InterPro" id="IPR035461">
    <property type="entry name" value="GmhA/DiaA"/>
</dbReference>
<evidence type="ECO:0000256" key="3">
    <source>
        <dbReference type="ARBA" id="ARBA00009894"/>
    </source>
</evidence>
<evidence type="ECO:0000256" key="2">
    <source>
        <dbReference type="ARBA" id="ARBA00004496"/>
    </source>
</evidence>
<keyword evidence="4 9" id="KW-0963">Cytoplasm</keyword>
<name>A0A194AGI2_9BACT</name>
<dbReference type="UniPathway" id="UPA00041">
    <property type="reaction ID" value="UER00436"/>
</dbReference>
<evidence type="ECO:0000256" key="8">
    <source>
        <dbReference type="ARBA" id="ARBA00023277"/>
    </source>
</evidence>
<dbReference type="PANTHER" id="PTHR30390">
    <property type="entry name" value="SEDOHEPTULOSE 7-PHOSPHATE ISOMERASE / DNAA INITIATOR-ASSOCIATING FACTOR FOR REPLICATION INITIATION"/>
    <property type="match status" value="1"/>
</dbReference>
<feature type="binding site" evidence="9">
    <location>
        <position position="66"/>
    </location>
    <ligand>
        <name>Zn(2+)</name>
        <dbReference type="ChEBI" id="CHEBI:29105"/>
    </ligand>
</feature>
<feature type="binding site" evidence="9">
    <location>
        <begin position="53"/>
        <end position="55"/>
    </location>
    <ligand>
        <name>substrate</name>
    </ligand>
</feature>
<dbReference type="GO" id="GO:2001061">
    <property type="term" value="P:D-glycero-D-manno-heptose 7-phosphate biosynthetic process"/>
    <property type="evidence" value="ECO:0007669"/>
    <property type="project" value="UniProtKB-UniPathway"/>
</dbReference>
<keyword evidence="12" id="KW-1185">Reference proteome</keyword>
<dbReference type="GO" id="GO:0097367">
    <property type="term" value="F:carbohydrate derivative binding"/>
    <property type="evidence" value="ECO:0007669"/>
    <property type="project" value="InterPro"/>
</dbReference>
<gene>
    <name evidence="9" type="primary">gmhA</name>
    <name evidence="11" type="ORF">DPF_1902</name>
</gene>
<dbReference type="InterPro" id="IPR004515">
    <property type="entry name" value="Phosphoheptose_Isoase"/>
</dbReference>
<comment type="similarity">
    <text evidence="3 9">Belongs to the SIS family. GmhA subfamily.</text>
</comment>
<dbReference type="SUPFAM" id="SSF53697">
    <property type="entry name" value="SIS domain"/>
    <property type="match status" value="1"/>
</dbReference>
<feature type="binding site" evidence="9">
    <location>
        <position position="66"/>
    </location>
    <ligand>
        <name>substrate</name>
    </ligand>
</feature>
<accession>A0A194AGI2</accession>
<comment type="caution">
    <text evidence="11">The sequence shown here is derived from an EMBL/GenBank/DDBJ whole genome shotgun (WGS) entry which is preliminary data.</text>
</comment>
<evidence type="ECO:0000256" key="9">
    <source>
        <dbReference type="HAMAP-Rule" id="MF_00067"/>
    </source>
</evidence>
<dbReference type="Pfam" id="PF13580">
    <property type="entry name" value="SIS_2"/>
    <property type="match status" value="1"/>
</dbReference>
<protein>
    <recommendedName>
        <fullName evidence="9">Phosphoheptose isomerase</fullName>
        <ecNumber evidence="9">5.3.1.28</ecNumber>
    </recommendedName>
    <alternativeName>
        <fullName evidence="9">Sedoheptulose 7-phosphate isomerase</fullName>
    </alternativeName>
</protein>
<organism evidence="11 12">
    <name type="scientific">Desulfoplanes formicivorans</name>
    <dbReference type="NCBI Taxonomy" id="1592317"/>
    <lineage>
        <taxon>Bacteria</taxon>
        <taxon>Pseudomonadati</taxon>
        <taxon>Thermodesulfobacteriota</taxon>
        <taxon>Desulfovibrionia</taxon>
        <taxon>Desulfovibrionales</taxon>
        <taxon>Desulfoplanaceae</taxon>
        <taxon>Desulfoplanes</taxon>
    </lineage>
</organism>
<dbReference type="InterPro" id="IPR050099">
    <property type="entry name" value="SIS_GmhA/DiaA_subfam"/>
</dbReference>
<dbReference type="STRING" id="1592317.DPF_1902"/>
<dbReference type="GO" id="GO:0005737">
    <property type="term" value="C:cytoplasm"/>
    <property type="evidence" value="ECO:0007669"/>
    <property type="project" value="UniProtKB-SubCell"/>
</dbReference>
<feature type="binding site" evidence="9">
    <location>
        <position position="62"/>
    </location>
    <ligand>
        <name>Zn(2+)</name>
        <dbReference type="ChEBI" id="CHEBI:29105"/>
    </ligand>
</feature>
<reference evidence="12" key="1">
    <citation type="submission" date="2016-06" db="EMBL/GenBank/DDBJ databases">
        <title>Draft genome sequence of Desulfoplanes formicivorans strain Pf12B.</title>
        <authorList>
            <person name="Watanabe M."/>
            <person name="Kojima H."/>
            <person name="Fukui M."/>
        </authorList>
    </citation>
    <scope>NUCLEOTIDE SEQUENCE [LARGE SCALE GENOMIC DNA]</scope>
    <source>
        <strain evidence="12">Pf12B</strain>
    </source>
</reference>
<feature type="binding site" evidence="9">
    <location>
        <position position="126"/>
    </location>
    <ligand>
        <name>substrate</name>
    </ligand>
</feature>
<dbReference type="PROSITE" id="PS51464">
    <property type="entry name" value="SIS"/>
    <property type="match status" value="1"/>
</dbReference>
<comment type="cofactor">
    <cofactor evidence="9">
        <name>Zn(2+)</name>
        <dbReference type="ChEBI" id="CHEBI:29105"/>
    </cofactor>
    <text evidence="9">Binds 1 zinc ion per subunit.</text>
</comment>
<keyword evidence="6 9" id="KW-0862">Zinc</keyword>
<evidence type="ECO:0000256" key="5">
    <source>
        <dbReference type="ARBA" id="ARBA00022723"/>
    </source>
</evidence>
<comment type="catalytic activity">
    <reaction evidence="1 9">
        <text>2 D-sedoheptulose 7-phosphate = D-glycero-alpha-D-manno-heptose 7-phosphate + D-glycero-beta-D-manno-heptose 7-phosphate</text>
        <dbReference type="Rhea" id="RHEA:27489"/>
        <dbReference type="ChEBI" id="CHEBI:57483"/>
        <dbReference type="ChEBI" id="CHEBI:60203"/>
        <dbReference type="ChEBI" id="CHEBI:60204"/>
        <dbReference type="EC" id="5.3.1.28"/>
    </reaction>
</comment>
<proteinExistence type="inferred from homology"/>
<evidence type="ECO:0000256" key="7">
    <source>
        <dbReference type="ARBA" id="ARBA00023235"/>
    </source>
</evidence>
<keyword evidence="5 9" id="KW-0479">Metal-binding</keyword>
<evidence type="ECO:0000256" key="4">
    <source>
        <dbReference type="ARBA" id="ARBA00022490"/>
    </source>
</evidence>
<comment type="function">
    <text evidence="9">Catalyzes the isomerization of sedoheptulose 7-phosphate in D-glycero-D-manno-heptose 7-phosphate.</text>
</comment>
<comment type="subcellular location">
    <subcellularLocation>
        <location evidence="2 9">Cytoplasm</location>
    </subcellularLocation>
</comment>
<keyword evidence="7 9" id="KW-0413">Isomerase</keyword>
<sequence length="204" mass="21976">MEDRTLTILKEHAEAGATLRQRFFERNADLLAEIAKSMAVTMAREGKILLCGNGGSAADCQHIAAEFTNRFLLERPPLPALSLTTDTSALTAIGNDYGFDQVFEKQLRALGRTGDVLVAISTSGNSANIVNAVQAAREMGIVVVGLSGRDGGAMAPLCDYLLLVEDRNTPLIQEIHIAAGHLLCRLVDYYLFENVALIQPYLGG</sequence>
<evidence type="ECO:0000313" key="11">
    <source>
        <dbReference type="EMBL" id="GAU09182.1"/>
    </source>
</evidence>
<feature type="domain" description="SIS" evidence="10">
    <location>
        <begin position="38"/>
        <end position="202"/>
    </location>
</feature>
<feature type="binding site" evidence="9">
    <location>
        <position position="181"/>
    </location>
    <ligand>
        <name>Zn(2+)</name>
        <dbReference type="ChEBI" id="CHEBI:29105"/>
    </ligand>
</feature>
<dbReference type="HAMAP" id="MF_00067">
    <property type="entry name" value="GmhA"/>
    <property type="match status" value="1"/>
</dbReference>
<dbReference type="CDD" id="cd05006">
    <property type="entry name" value="SIS_GmhA"/>
    <property type="match status" value="1"/>
</dbReference>
<dbReference type="GO" id="GO:0008270">
    <property type="term" value="F:zinc ion binding"/>
    <property type="evidence" value="ECO:0007669"/>
    <property type="project" value="UniProtKB-UniRule"/>
</dbReference>
<dbReference type="GO" id="GO:0005975">
    <property type="term" value="P:carbohydrate metabolic process"/>
    <property type="evidence" value="ECO:0007669"/>
    <property type="project" value="UniProtKB-UniRule"/>
</dbReference>